<gene>
    <name evidence="3" type="ORF">Bca52824_002067</name>
</gene>
<evidence type="ECO:0000313" key="3">
    <source>
        <dbReference type="EMBL" id="KAG2330887.1"/>
    </source>
</evidence>
<evidence type="ECO:0000313" key="4">
    <source>
        <dbReference type="Proteomes" id="UP000886595"/>
    </source>
</evidence>
<dbReference type="Gene3D" id="3.40.50.360">
    <property type="match status" value="1"/>
</dbReference>
<keyword evidence="4" id="KW-1185">Reference proteome</keyword>
<dbReference type="GO" id="GO:0050660">
    <property type="term" value="F:flavin adenine dinucleotide binding"/>
    <property type="evidence" value="ECO:0007669"/>
    <property type="project" value="TreeGrafter"/>
</dbReference>
<dbReference type="InterPro" id="IPR029039">
    <property type="entry name" value="Flavoprotein-like_sf"/>
</dbReference>
<organism evidence="3 4">
    <name type="scientific">Brassica carinata</name>
    <name type="common">Ethiopian mustard</name>
    <name type="synonym">Abyssinian cabbage</name>
    <dbReference type="NCBI Taxonomy" id="52824"/>
    <lineage>
        <taxon>Eukaryota</taxon>
        <taxon>Viridiplantae</taxon>
        <taxon>Streptophyta</taxon>
        <taxon>Embryophyta</taxon>
        <taxon>Tracheophyta</taxon>
        <taxon>Spermatophyta</taxon>
        <taxon>Magnoliopsida</taxon>
        <taxon>eudicotyledons</taxon>
        <taxon>Gunneridae</taxon>
        <taxon>Pentapetalae</taxon>
        <taxon>rosids</taxon>
        <taxon>malvids</taxon>
        <taxon>Brassicales</taxon>
        <taxon>Brassicaceae</taxon>
        <taxon>Brassiceae</taxon>
        <taxon>Brassica</taxon>
    </lineage>
</organism>
<dbReference type="Proteomes" id="UP000886595">
    <property type="component" value="Unassembled WGS sequence"/>
</dbReference>
<dbReference type="Pfam" id="PF00258">
    <property type="entry name" value="Flavodoxin_1"/>
    <property type="match status" value="1"/>
</dbReference>
<sequence length="199" mass="22776">MEMEFYKWFTEGTEGDIRLQQLTYGVFALGNRQYEHFNKIGIVLDEELSKKGARRLLEVGLGDDHQSIEDDFNAWKESLWPELDKLLRDEDDTSVATPYTAAIPEYQLVIHDPSVASEKSVDSSVANGNAAIDIHHPRRYMKIRVTGSVFYTFGCILHLLLTRNRVNVAVQRELHTPESDRSCIKCVKCGIIIKHTCYL</sequence>
<evidence type="ECO:0000256" key="1">
    <source>
        <dbReference type="ARBA" id="ARBA00022630"/>
    </source>
</evidence>
<name>A0A8X7WK44_BRACI</name>
<protein>
    <recommendedName>
        <fullName evidence="2">Flavodoxin-like domain-containing protein</fullName>
    </recommendedName>
</protein>
<feature type="domain" description="Flavodoxin-like" evidence="2">
    <location>
        <begin position="1"/>
        <end position="80"/>
    </location>
</feature>
<dbReference type="InterPro" id="IPR001094">
    <property type="entry name" value="Flavdoxin-like"/>
</dbReference>
<dbReference type="SUPFAM" id="SSF52218">
    <property type="entry name" value="Flavoproteins"/>
    <property type="match status" value="1"/>
</dbReference>
<proteinExistence type="predicted"/>
<dbReference type="PANTHER" id="PTHR19384">
    <property type="entry name" value="NITRIC OXIDE SYNTHASE-RELATED"/>
    <property type="match status" value="1"/>
</dbReference>
<dbReference type="PANTHER" id="PTHR19384:SF111">
    <property type="entry name" value="NADPH--CYTOCHROME P450 REDUCTASE 1"/>
    <property type="match status" value="1"/>
</dbReference>
<dbReference type="GO" id="GO:0005829">
    <property type="term" value="C:cytosol"/>
    <property type="evidence" value="ECO:0007669"/>
    <property type="project" value="TreeGrafter"/>
</dbReference>
<dbReference type="InterPro" id="IPR008254">
    <property type="entry name" value="Flavodoxin/NO_synth"/>
</dbReference>
<keyword evidence="1" id="KW-0285">Flavoprotein</keyword>
<dbReference type="AlphaFoldDB" id="A0A8X7WK44"/>
<accession>A0A8X7WK44</accession>
<dbReference type="GO" id="GO:0003958">
    <property type="term" value="F:NADPH-hemoprotein reductase activity"/>
    <property type="evidence" value="ECO:0007669"/>
    <property type="project" value="TreeGrafter"/>
</dbReference>
<dbReference type="GO" id="GO:0010181">
    <property type="term" value="F:FMN binding"/>
    <property type="evidence" value="ECO:0007669"/>
    <property type="project" value="InterPro"/>
</dbReference>
<dbReference type="PROSITE" id="PS50902">
    <property type="entry name" value="FLAVODOXIN_LIKE"/>
    <property type="match status" value="1"/>
</dbReference>
<dbReference type="EMBL" id="JAAMPC010000001">
    <property type="protein sequence ID" value="KAG2330887.1"/>
    <property type="molecule type" value="Genomic_DNA"/>
</dbReference>
<evidence type="ECO:0000259" key="2">
    <source>
        <dbReference type="PROSITE" id="PS50902"/>
    </source>
</evidence>
<dbReference type="PRINTS" id="PR00369">
    <property type="entry name" value="FLAVODOXIN"/>
</dbReference>
<reference evidence="3 4" key="1">
    <citation type="submission" date="2020-02" db="EMBL/GenBank/DDBJ databases">
        <authorList>
            <person name="Ma Q."/>
            <person name="Huang Y."/>
            <person name="Song X."/>
            <person name="Pei D."/>
        </authorList>
    </citation>
    <scope>NUCLEOTIDE SEQUENCE [LARGE SCALE GENOMIC DNA]</scope>
    <source>
        <strain evidence="3">Sxm20200214</strain>
        <tissue evidence="3">Leaf</tissue>
    </source>
</reference>
<dbReference type="OrthoDB" id="1712445at2759"/>
<comment type="caution">
    <text evidence="3">The sequence shown here is derived from an EMBL/GenBank/DDBJ whole genome shotgun (WGS) entry which is preliminary data.</text>
</comment>